<dbReference type="RefSeq" id="WP_289831804.1">
    <property type="nucleotide sequence ID" value="NZ_JAUEDK010000055.1"/>
</dbReference>
<dbReference type="InterPro" id="IPR007461">
    <property type="entry name" value="Ysc84_actin-binding"/>
</dbReference>
<evidence type="ECO:0000256" key="1">
    <source>
        <dbReference type="SAM" id="SignalP"/>
    </source>
</evidence>
<feature type="domain" description="Ysc84 actin-binding" evidence="2">
    <location>
        <begin position="113"/>
        <end position="196"/>
    </location>
</feature>
<sequence>MTQYVRMLTMISLLAVTAACSTEKSQSGSASSSAPSSAASAVKPNPELDAASQAALTDLYAKTPKARELAGKAKAILVFPYVWKGGVIAAVEHGKGELIENGRVTGHYSTSAFSAGMQAGAQKFGYAMFFMTDSALKSLKTSSNFEVGIGPSIVVVDAGVAKNMSTTTLQSDIYAFIFDQTGLMAGMGLRGAKISRTE</sequence>
<dbReference type="Pfam" id="PF04366">
    <property type="entry name" value="Ysc84"/>
    <property type="match status" value="1"/>
</dbReference>
<protein>
    <submittedName>
        <fullName evidence="3">YSC84-related protein</fullName>
    </submittedName>
</protein>
<accession>A0ABT7XTP0</accession>
<dbReference type="PROSITE" id="PS51257">
    <property type="entry name" value="PROKAR_LIPOPROTEIN"/>
    <property type="match status" value="1"/>
</dbReference>
<evidence type="ECO:0000313" key="3">
    <source>
        <dbReference type="EMBL" id="MDN0077164.1"/>
    </source>
</evidence>
<organism evidence="3 4">
    <name type="scientific">Crenobacter oryzisoli</name>
    <dbReference type="NCBI Taxonomy" id="3056844"/>
    <lineage>
        <taxon>Bacteria</taxon>
        <taxon>Pseudomonadati</taxon>
        <taxon>Pseudomonadota</taxon>
        <taxon>Betaproteobacteria</taxon>
        <taxon>Neisseriales</taxon>
        <taxon>Neisseriaceae</taxon>
        <taxon>Crenobacter</taxon>
    </lineage>
</organism>
<evidence type="ECO:0000259" key="2">
    <source>
        <dbReference type="Pfam" id="PF04366"/>
    </source>
</evidence>
<feature type="signal peptide" evidence="1">
    <location>
        <begin position="1"/>
        <end position="21"/>
    </location>
</feature>
<keyword evidence="1" id="KW-0732">Signal</keyword>
<keyword evidence="4" id="KW-1185">Reference proteome</keyword>
<reference evidence="3" key="1">
    <citation type="submission" date="2023-06" db="EMBL/GenBank/DDBJ databases">
        <authorList>
            <person name="Zhang S."/>
        </authorList>
    </citation>
    <scope>NUCLEOTIDE SEQUENCE</scope>
    <source>
        <strain evidence="3">SG2303</strain>
    </source>
</reference>
<gene>
    <name evidence="3" type="ORF">QU481_20185</name>
</gene>
<proteinExistence type="predicted"/>
<comment type="caution">
    <text evidence="3">The sequence shown here is derived from an EMBL/GenBank/DDBJ whole genome shotgun (WGS) entry which is preliminary data.</text>
</comment>
<evidence type="ECO:0000313" key="4">
    <source>
        <dbReference type="Proteomes" id="UP001168540"/>
    </source>
</evidence>
<name>A0ABT7XTP0_9NEIS</name>
<dbReference type="EMBL" id="JAUEDK010000055">
    <property type="protein sequence ID" value="MDN0077164.1"/>
    <property type="molecule type" value="Genomic_DNA"/>
</dbReference>
<feature type="chain" id="PRO_5047256727" evidence="1">
    <location>
        <begin position="22"/>
        <end position="198"/>
    </location>
</feature>
<dbReference type="Proteomes" id="UP001168540">
    <property type="component" value="Unassembled WGS sequence"/>
</dbReference>